<dbReference type="KEGG" id="cgv:CGLAU_06575"/>
<dbReference type="SMART" id="SM00422">
    <property type="entry name" value="HTH_MERR"/>
    <property type="match status" value="1"/>
</dbReference>
<reference evidence="3 4" key="1">
    <citation type="submission" date="2016-12" db="EMBL/GenBank/DDBJ databases">
        <authorList>
            <person name="Song W.-J."/>
            <person name="Kurnit D.M."/>
        </authorList>
    </citation>
    <scope>NUCLEOTIDE SEQUENCE [LARGE SCALE GENOMIC DNA]</scope>
    <source>
        <strain evidence="3 4">DSM 30827</strain>
    </source>
</reference>
<organism evidence="3 4">
    <name type="scientific">Corynebacterium glaucum</name>
    <dbReference type="NCBI Taxonomy" id="187491"/>
    <lineage>
        <taxon>Bacteria</taxon>
        <taxon>Bacillati</taxon>
        <taxon>Actinomycetota</taxon>
        <taxon>Actinomycetes</taxon>
        <taxon>Mycobacteriales</taxon>
        <taxon>Corynebacteriaceae</taxon>
        <taxon>Corynebacterium</taxon>
    </lineage>
</organism>
<dbReference type="Pfam" id="PF13411">
    <property type="entry name" value="MerR_1"/>
    <property type="match status" value="1"/>
</dbReference>
<name>A0A1Q2HWP2_9CORY</name>
<gene>
    <name evidence="3" type="ORF">CGLAU_06575</name>
</gene>
<evidence type="ECO:0000259" key="2">
    <source>
        <dbReference type="PROSITE" id="PS50937"/>
    </source>
</evidence>
<evidence type="ECO:0000256" key="1">
    <source>
        <dbReference type="ARBA" id="ARBA00023125"/>
    </source>
</evidence>
<dbReference type="PROSITE" id="PS50937">
    <property type="entry name" value="HTH_MERR_2"/>
    <property type="match status" value="1"/>
</dbReference>
<dbReference type="PANTHER" id="PTHR30204:SF93">
    <property type="entry name" value="HTH MERR-TYPE DOMAIN-CONTAINING PROTEIN"/>
    <property type="match status" value="1"/>
</dbReference>
<dbReference type="EMBL" id="CP019688">
    <property type="protein sequence ID" value="AQQ15277.1"/>
    <property type="molecule type" value="Genomic_DNA"/>
</dbReference>
<dbReference type="AlphaFoldDB" id="A0A1Q2HWP2"/>
<protein>
    <submittedName>
        <fullName evidence="3">DNA-binding transcriptional regulator CueR</fullName>
    </submittedName>
</protein>
<keyword evidence="1 3" id="KW-0238">DNA-binding</keyword>
<dbReference type="SUPFAM" id="SSF46955">
    <property type="entry name" value="Putative DNA-binding domain"/>
    <property type="match status" value="1"/>
</dbReference>
<dbReference type="OrthoDB" id="4569196at2"/>
<dbReference type="GO" id="GO:0003677">
    <property type="term" value="F:DNA binding"/>
    <property type="evidence" value="ECO:0007669"/>
    <property type="project" value="UniProtKB-KW"/>
</dbReference>
<feature type="domain" description="HTH merR-type" evidence="2">
    <location>
        <begin position="1"/>
        <end position="62"/>
    </location>
</feature>
<dbReference type="InterPro" id="IPR047057">
    <property type="entry name" value="MerR_fam"/>
</dbReference>
<dbReference type="PANTHER" id="PTHR30204">
    <property type="entry name" value="REDOX-CYCLING DRUG-SENSING TRANSCRIPTIONAL ACTIVATOR SOXR"/>
    <property type="match status" value="1"/>
</dbReference>
<accession>A0A1Q2HWP2</accession>
<dbReference type="CDD" id="cd00592">
    <property type="entry name" value="HTH_MerR-like"/>
    <property type="match status" value="1"/>
</dbReference>
<dbReference type="InterPro" id="IPR009061">
    <property type="entry name" value="DNA-bd_dom_put_sf"/>
</dbReference>
<dbReference type="Proteomes" id="UP000217209">
    <property type="component" value="Chromosome"/>
</dbReference>
<proteinExistence type="predicted"/>
<dbReference type="InterPro" id="IPR000551">
    <property type="entry name" value="MerR-type_HTH_dom"/>
</dbReference>
<evidence type="ECO:0000313" key="3">
    <source>
        <dbReference type="EMBL" id="AQQ15277.1"/>
    </source>
</evidence>
<dbReference type="GO" id="GO:0003700">
    <property type="term" value="F:DNA-binding transcription factor activity"/>
    <property type="evidence" value="ECO:0007669"/>
    <property type="project" value="InterPro"/>
</dbReference>
<dbReference type="Gene3D" id="1.10.1660.10">
    <property type="match status" value="1"/>
</dbReference>
<sequence>MRISDVARAAGCSVRAIRHLHETGAVPEPARTSGNYRDYSASDLVAVLRARALIDAGVAVADTHSPDAVERSISLIDARLALLSQQRARLIALRESPVGMPADVRERLLEVLGDSAYARSEVDAFDLMAVAGVATPATWETLRANLSDDGCVVASRELADIWEELGRMRERDGRVGGAVDKLKALYPQTVMRGVAATLSPGDLPLEFGDLEVQGAQGVAVRALAGEFDA</sequence>
<evidence type="ECO:0000313" key="4">
    <source>
        <dbReference type="Proteomes" id="UP000217209"/>
    </source>
</evidence>
<keyword evidence="4" id="KW-1185">Reference proteome</keyword>
<dbReference type="RefSeq" id="WP_095659990.1">
    <property type="nucleotide sequence ID" value="NZ_CP019688.1"/>
</dbReference>